<dbReference type="RefSeq" id="WP_143850373.1">
    <property type="nucleotide sequence ID" value="NZ_VLXZ01000016.1"/>
</dbReference>
<sequence>MIELLLEMMMLWAVVLIGIYMLAAFSTLNLSFNQHKVKWNQQKTMRVEAHSHLIALPIRPMSVIYRPKIPSVLDQIASDDEAPSLVAVA</sequence>
<keyword evidence="1" id="KW-0472">Membrane</keyword>
<evidence type="ECO:0000313" key="3">
    <source>
        <dbReference type="Proteomes" id="UP000318521"/>
    </source>
</evidence>
<dbReference type="OrthoDB" id="2941429at2"/>
<evidence type="ECO:0000256" key="1">
    <source>
        <dbReference type="SAM" id="Phobius"/>
    </source>
</evidence>
<protein>
    <submittedName>
        <fullName evidence="2">Uncharacterized protein</fullName>
    </submittedName>
</protein>
<dbReference type="EMBL" id="VLXZ01000016">
    <property type="protein sequence ID" value="TSB44981.1"/>
    <property type="molecule type" value="Genomic_DNA"/>
</dbReference>
<keyword evidence="1" id="KW-1133">Transmembrane helix</keyword>
<reference evidence="2 3" key="1">
    <citation type="submission" date="2019-07" db="EMBL/GenBank/DDBJ databases">
        <authorList>
            <person name="Park Y.J."/>
            <person name="Jeong S.E."/>
            <person name="Jung H.S."/>
        </authorList>
    </citation>
    <scope>NUCLEOTIDE SEQUENCE [LARGE SCALE GENOMIC DNA]</scope>
    <source>
        <strain evidence="3">P16(2019)</strain>
    </source>
</reference>
<keyword evidence="1" id="KW-0812">Transmembrane</keyword>
<name>A0A553ZU30_9BACI</name>
<accession>A0A553ZU30</accession>
<proteinExistence type="predicted"/>
<feature type="transmembrane region" description="Helical" evidence="1">
    <location>
        <begin position="12"/>
        <end position="32"/>
    </location>
</feature>
<keyword evidence="3" id="KW-1185">Reference proteome</keyword>
<comment type="caution">
    <text evidence="2">The sequence shown here is derived from an EMBL/GenBank/DDBJ whole genome shotgun (WGS) entry which is preliminary data.</text>
</comment>
<dbReference type="AlphaFoldDB" id="A0A553ZU30"/>
<organism evidence="2 3">
    <name type="scientific">Alkalicoccobacillus porphyridii</name>
    <dbReference type="NCBI Taxonomy" id="2597270"/>
    <lineage>
        <taxon>Bacteria</taxon>
        <taxon>Bacillati</taxon>
        <taxon>Bacillota</taxon>
        <taxon>Bacilli</taxon>
        <taxon>Bacillales</taxon>
        <taxon>Bacillaceae</taxon>
        <taxon>Alkalicoccobacillus</taxon>
    </lineage>
</organism>
<dbReference type="Proteomes" id="UP000318521">
    <property type="component" value="Unassembled WGS sequence"/>
</dbReference>
<gene>
    <name evidence="2" type="ORF">FN960_18580</name>
</gene>
<evidence type="ECO:0000313" key="2">
    <source>
        <dbReference type="EMBL" id="TSB44981.1"/>
    </source>
</evidence>